<evidence type="ECO:0000313" key="14">
    <source>
        <dbReference type="RefSeq" id="XP_026529807.1"/>
    </source>
</evidence>
<dbReference type="PANTHER" id="PTHR45640:SF14">
    <property type="entry name" value="ALPHA-CRYSTALLIN A CHAIN"/>
    <property type="match status" value="1"/>
</dbReference>
<evidence type="ECO:0000256" key="6">
    <source>
        <dbReference type="ARBA" id="ARBA00022723"/>
    </source>
</evidence>
<comment type="similarity">
    <text evidence="9 10">Belongs to the small heat shock protein (HSP20) family.</text>
</comment>
<dbReference type="Proteomes" id="UP000504612">
    <property type="component" value="Unplaced"/>
</dbReference>
<dbReference type="PANTHER" id="PTHR45640">
    <property type="entry name" value="HEAT SHOCK PROTEIN HSP-12.2-RELATED"/>
    <property type="match status" value="1"/>
</dbReference>
<dbReference type="GO" id="GO:0005634">
    <property type="term" value="C:nucleus"/>
    <property type="evidence" value="ECO:0007669"/>
    <property type="project" value="UniProtKB-SubCell"/>
</dbReference>
<feature type="domain" description="SHSP" evidence="12">
    <location>
        <begin position="99"/>
        <end position="209"/>
    </location>
</feature>
<keyword evidence="8" id="KW-0539">Nucleus</keyword>
<keyword evidence="5" id="KW-0273">Eye lens protein</keyword>
<keyword evidence="6" id="KW-0479">Metal-binding</keyword>
<dbReference type="Pfam" id="PF00525">
    <property type="entry name" value="Crystallin"/>
    <property type="match status" value="1"/>
</dbReference>
<dbReference type="PROSITE" id="PS01031">
    <property type="entry name" value="SHSP"/>
    <property type="match status" value="1"/>
</dbReference>
<proteinExistence type="inferred from homology"/>
<dbReference type="RefSeq" id="XP_026529807.1">
    <property type="nucleotide sequence ID" value="XM_026674022.1"/>
</dbReference>
<feature type="region of interest" description="Disordered" evidence="11">
    <location>
        <begin position="196"/>
        <end position="220"/>
    </location>
</feature>
<evidence type="ECO:0000256" key="3">
    <source>
        <dbReference type="ARBA" id="ARBA00018827"/>
    </source>
</evidence>
<organism evidence="13 14">
    <name type="scientific">Notechis scutatus</name>
    <name type="common">mainland tiger snake</name>
    <dbReference type="NCBI Taxonomy" id="8663"/>
    <lineage>
        <taxon>Eukaryota</taxon>
        <taxon>Metazoa</taxon>
        <taxon>Chordata</taxon>
        <taxon>Craniata</taxon>
        <taxon>Vertebrata</taxon>
        <taxon>Euteleostomi</taxon>
        <taxon>Lepidosauria</taxon>
        <taxon>Squamata</taxon>
        <taxon>Bifurcata</taxon>
        <taxon>Unidentata</taxon>
        <taxon>Episquamata</taxon>
        <taxon>Toxicofera</taxon>
        <taxon>Serpentes</taxon>
        <taxon>Colubroidea</taxon>
        <taxon>Elapidae</taxon>
        <taxon>Hydrophiinae</taxon>
        <taxon>Notechis</taxon>
    </lineage>
</organism>
<dbReference type="GO" id="GO:0042026">
    <property type="term" value="P:protein refolding"/>
    <property type="evidence" value="ECO:0007669"/>
    <property type="project" value="TreeGrafter"/>
</dbReference>
<dbReference type="FunFam" id="2.60.40.790:FF:000008">
    <property type="entry name" value="Alpha-crystallin A chain"/>
    <property type="match status" value="1"/>
</dbReference>
<keyword evidence="7" id="KW-0862">Zinc</keyword>
<dbReference type="GeneID" id="113416251"/>
<sequence length="220" mass="24861">MPSFCQSGIKRGTFSIIPQCGSAKPHFHQSDCTAFPPTSKLAATAKTMDITIQHPWFKRALGPLIPSRFFDHFFGDGFFEYDLLPLFSSTINPYYRQSFFRTLLDSGVSEVRSDRDKFLVFLDVKHFSPEDLSVKVIEDFVEIHGKHNERQDDHGYISREFHRRYRLPSTVDQSAITCSLSTDGMLTFSAPKVLSATEPGHSGRPIPVSHEEKPISAQSS</sequence>
<evidence type="ECO:0000256" key="8">
    <source>
        <dbReference type="ARBA" id="ARBA00023242"/>
    </source>
</evidence>
<evidence type="ECO:0000256" key="2">
    <source>
        <dbReference type="ARBA" id="ARBA00004496"/>
    </source>
</evidence>
<evidence type="ECO:0000313" key="13">
    <source>
        <dbReference type="Proteomes" id="UP000504612"/>
    </source>
</evidence>
<dbReference type="GO" id="GO:0002088">
    <property type="term" value="P:lens development in camera-type eye"/>
    <property type="evidence" value="ECO:0007669"/>
    <property type="project" value="TreeGrafter"/>
</dbReference>
<evidence type="ECO:0000256" key="9">
    <source>
        <dbReference type="PROSITE-ProRule" id="PRU00285"/>
    </source>
</evidence>
<evidence type="ECO:0000256" key="1">
    <source>
        <dbReference type="ARBA" id="ARBA00004123"/>
    </source>
</evidence>
<dbReference type="KEGG" id="nss:113416251"/>
<dbReference type="SUPFAM" id="SSF49764">
    <property type="entry name" value="HSP20-like chaperones"/>
    <property type="match status" value="1"/>
</dbReference>
<dbReference type="Pfam" id="PF00011">
    <property type="entry name" value="HSP20"/>
    <property type="match status" value="1"/>
</dbReference>
<reference evidence="14" key="1">
    <citation type="submission" date="2025-08" db="UniProtKB">
        <authorList>
            <consortium name="RefSeq"/>
        </authorList>
    </citation>
    <scope>IDENTIFICATION</scope>
</reference>
<evidence type="ECO:0000256" key="7">
    <source>
        <dbReference type="ARBA" id="ARBA00022833"/>
    </source>
</evidence>
<evidence type="ECO:0000256" key="4">
    <source>
        <dbReference type="ARBA" id="ARBA00022490"/>
    </source>
</evidence>
<name>A0A6J1UFZ6_9SAUR</name>
<protein>
    <recommendedName>
        <fullName evidence="3">Alpha-crystallin A chain</fullName>
    </recommendedName>
</protein>
<gene>
    <name evidence="14" type="primary">CRYAA</name>
</gene>
<evidence type="ECO:0000259" key="12">
    <source>
        <dbReference type="PROSITE" id="PS01031"/>
    </source>
</evidence>
<dbReference type="GO" id="GO:0005737">
    <property type="term" value="C:cytoplasm"/>
    <property type="evidence" value="ECO:0007669"/>
    <property type="project" value="UniProtKB-SubCell"/>
</dbReference>
<evidence type="ECO:0000256" key="11">
    <source>
        <dbReference type="SAM" id="MobiDB-lite"/>
    </source>
</evidence>
<dbReference type="CTD" id="1409"/>
<dbReference type="InterPro" id="IPR003090">
    <property type="entry name" value="Alpha-crystallin_N"/>
</dbReference>
<dbReference type="GO" id="GO:0051082">
    <property type="term" value="F:unfolded protein binding"/>
    <property type="evidence" value="ECO:0007669"/>
    <property type="project" value="TreeGrafter"/>
</dbReference>
<dbReference type="InterPro" id="IPR001436">
    <property type="entry name" value="Alpha-crystallin/sHSP_animal"/>
</dbReference>
<dbReference type="Gene3D" id="2.60.40.790">
    <property type="match status" value="1"/>
</dbReference>
<dbReference type="GO" id="GO:0043066">
    <property type="term" value="P:negative regulation of apoptotic process"/>
    <property type="evidence" value="ECO:0007669"/>
    <property type="project" value="TreeGrafter"/>
</dbReference>
<comment type="subcellular location">
    <subcellularLocation>
        <location evidence="2">Cytoplasm</location>
    </subcellularLocation>
    <subcellularLocation>
        <location evidence="1">Nucleus</location>
    </subcellularLocation>
</comment>
<dbReference type="AlphaFoldDB" id="A0A6J1UFZ6"/>
<dbReference type="GO" id="GO:0009408">
    <property type="term" value="P:response to heat"/>
    <property type="evidence" value="ECO:0007669"/>
    <property type="project" value="TreeGrafter"/>
</dbReference>
<keyword evidence="4" id="KW-0963">Cytoplasm</keyword>
<dbReference type="InterPro" id="IPR002068">
    <property type="entry name" value="A-crystallin/Hsp20_dom"/>
</dbReference>
<dbReference type="InterPro" id="IPR008978">
    <property type="entry name" value="HSP20-like_chaperone"/>
</dbReference>
<keyword evidence="13" id="KW-1185">Reference proteome</keyword>
<dbReference type="GO" id="GO:0046872">
    <property type="term" value="F:metal ion binding"/>
    <property type="evidence" value="ECO:0007669"/>
    <property type="project" value="UniProtKB-KW"/>
</dbReference>
<evidence type="ECO:0000256" key="10">
    <source>
        <dbReference type="RuleBase" id="RU003616"/>
    </source>
</evidence>
<accession>A0A6J1UFZ6</accession>
<evidence type="ECO:0000256" key="5">
    <source>
        <dbReference type="ARBA" id="ARBA00022613"/>
    </source>
</evidence>
<dbReference type="PRINTS" id="PR00299">
    <property type="entry name" value="ACRYSTALLIN"/>
</dbReference>
<dbReference type="GO" id="GO:0005212">
    <property type="term" value="F:structural constituent of eye lens"/>
    <property type="evidence" value="ECO:0007669"/>
    <property type="project" value="UniProtKB-KW"/>
</dbReference>